<dbReference type="AlphaFoldDB" id="A0A0V0ZYD4"/>
<protein>
    <submittedName>
        <fullName evidence="1">Uncharacterized protein</fullName>
    </submittedName>
</protein>
<dbReference type="EMBL" id="JYDQ01000063">
    <property type="protein sequence ID" value="KRY17332.1"/>
    <property type="molecule type" value="Genomic_DNA"/>
</dbReference>
<proteinExistence type="predicted"/>
<keyword evidence="2" id="KW-1185">Reference proteome</keyword>
<reference evidence="1 2" key="1">
    <citation type="submission" date="2015-01" db="EMBL/GenBank/DDBJ databases">
        <title>Evolution of Trichinella species and genotypes.</title>
        <authorList>
            <person name="Korhonen P.K."/>
            <person name="Edoardo P."/>
            <person name="Giuseppe L.R."/>
            <person name="Gasser R.B."/>
        </authorList>
    </citation>
    <scope>NUCLEOTIDE SEQUENCE [LARGE SCALE GENOMIC DNA]</scope>
    <source>
        <strain evidence="1">ISS2496</strain>
    </source>
</reference>
<name>A0A0V0ZYD4_9BILA</name>
<evidence type="ECO:0000313" key="2">
    <source>
        <dbReference type="Proteomes" id="UP000054783"/>
    </source>
</evidence>
<gene>
    <name evidence="1" type="ORF">T12_4092</name>
</gene>
<accession>A0A0V0ZYD4</accession>
<comment type="caution">
    <text evidence="1">The sequence shown here is derived from an EMBL/GenBank/DDBJ whole genome shotgun (WGS) entry which is preliminary data.</text>
</comment>
<dbReference type="Proteomes" id="UP000054783">
    <property type="component" value="Unassembled WGS sequence"/>
</dbReference>
<organism evidence="1 2">
    <name type="scientific">Trichinella patagoniensis</name>
    <dbReference type="NCBI Taxonomy" id="990121"/>
    <lineage>
        <taxon>Eukaryota</taxon>
        <taxon>Metazoa</taxon>
        <taxon>Ecdysozoa</taxon>
        <taxon>Nematoda</taxon>
        <taxon>Enoplea</taxon>
        <taxon>Dorylaimia</taxon>
        <taxon>Trichinellida</taxon>
        <taxon>Trichinellidae</taxon>
        <taxon>Trichinella</taxon>
    </lineage>
</organism>
<sequence length="73" mass="8383">MTVAATLLKRGTSPPGRVARYKDMCMERFNSDNQGFLYGCSRDLRNSDKQEQPQMIVLRRASIILIPTNNLFF</sequence>
<evidence type="ECO:0000313" key="1">
    <source>
        <dbReference type="EMBL" id="KRY17332.1"/>
    </source>
</evidence>